<keyword evidence="3" id="KW-1185">Reference proteome</keyword>
<proteinExistence type="predicted"/>
<sequence length="83" mass="7756">MRITIEIDDGTARTSVTVPDLAGAPAGDTTGAMSAATTADADRAIDAGPAPALTGSGGDADVAPTASGDGDAESAGAAPEELG</sequence>
<gene>
    <name evidence="2" type="ORF">GCM10009819_29360</name>
</gene>
<accession>A0ABN2UQ39</accession>
<reference evidence="2 3" key="1">
    <citation type="journal article" date="2019" name="Int. J. Syst. Evol. Microbiol.">
        <title>The Global Catalogue of Microorganisms (GCM) 10K type strain sequencing project: providing services to taxonomists for standard genome sequencing and annotation.</title>
        <authorList>
            <consortium name="The Broad Institute Genomics Platform"/>
            <consortium name="The Broad Institute Genome Sequencing Center for Infectious Disease"/>
            <person name="Wu L."/>
            <person name="Ma J."/>
        </authorList>
    </citation>
    <scope>NUCLEOTIDE SEQUENCE [LARGE SCALE GENOMIC DNA]</scope>
    <source>
        <strain evidence="2 3">JCM 15672</strain>
    </source>
</reference>
<dbReference type="RefSeq" id="WP_344376010.1">
    <property type="nucleotide sequence ID" value="NZ_BAAAPW010000005.1"/>
</dbReference>
<feature type="compositionally biased region" description="Low complexity" evidence="1">
    <location>
        <begin position="66"/>
        <end position="83"/>
    </location>
</feature>
<evidence type="ECO:0000313" key="2">
    <source>
        <dbReference type="EMBL" id="GAA2041543.1"/>
    </source>
</evidence>
<evidence type="ECO:0000256" key="1">
    <source>
        <dbReference type="SAM" id="MobiDB-lite"/>
    </source>
</evidence>
<comment type="caution">
    <text evidence="2">The sequence shown here is derived from an EMBL/GenBank/DDBJ whole genome shotgun (WGS) entry which is preliminary data.</text>
</comment>
<dbReference type="Proteomes" id="UP001501196">
    <property type="component" value="Unassembled WGS sequence"/>
</dbReference>
<organism evidence="2 3">
    <name type="scientific">Agromyces tropicus</name>
    <dbReference type="NCBI Taxonomy" id="555371"/>
    <lineage>
        <taxon>Bacteria</taxon>
        <taxon>Bacillati</taxon>
        <taxon>Actinomycetota</taxon>
        <taxon>Actinomycetes</taxon>
        <taxon>Micrococcales</taxon>
        <taxon>Microbacteriaceae</taxon>
        <taxon>Agromyces</taxon>
    </lineage>
</organism>
<name>A0ABN2UQ39_9MICO</name>
<feature type="region of interest" description="Disordered" evidence="1">
    <location>
        <begin position="1"/>
        <end position="83"/>
    </location>
</feature>
<protein>
    <submittedName>
        <fullName evidence="2">Uncharacterized protein</fullName>
    </submittedName>
</protein>
<evidence type="ECO:0000313" key="3">
    <source>
        <dbReference type="Proteomes" id="UP001501196"/>
    </source>
</evidence>
<feature type="compositionally biased region" description="Low complexity" evidence="1">
    <location>
        <begin position="26"/>
        <end position="39"/>
    </location>
</feature>
<dbReference type="EMBL" id="BAAAPW010000005">
    <property type="protein sequence ID" value="GAA2041543.1"/>
    <property type="molecule type" value="Genomic_DNA"/>
</dbReference>